<dbReference type="AlphaFoldDB" id="E1QK72"/>
<dbReference type="PANTHER" id="PTHR36179:SF2">
    <property type="entry name" value="LUD DOMAIN-CONTAINING PROTEIN"/>
    <property type="match status" value="1"/>
</dbReference>
<dbReference type="Pfam" id="PF02589">
    <property type="entry name" value="LUD_dom"/>
    <property type="match status" value="1"/>
</dbReference>
<dbReference type="STRING" id="644282.Deba_2611"/>
<name>E1QK72_DESB2</name>
<proteinExistence type="predicted"/>
<accession>E1QK72</accession>
<dbReference type="Proteomes" id="UP000009047">
    <property type="component" value="Chromosome"/>
</dbReference>
<dbReference type="InterPro" id="IPR024185">
    <property type="entry name" value="FTHF_cligase-like_sf"/>
</dbReference>
<sequence length="213" mass="22884">MDDNIKWFYQTKAKMVMEALKANRINSSYLADASQVAGHVLGLIAGQASVAVGGSMTLTETGLLEAIRQADVRFIDRYEPGLGSDETMARLRAGLDADVFVSGVNAITEDGQLVFVDGNCNRVAGILFGPRKVILVAGCNKICADVTSAIERVNNYAAPINAKRLGRKTPCVKTGVCEDCRSPERICNATVIIHKQADPQRMHVVLVGADLGY</sequence>
<dbReference type="RefSeq" id="WP_013259404.1">
    <property type="nucleotide sequence ID" value="NC_014365.1"/>
</dbReference>
<evidence type="ECO:0000313" key="3">
    <source>
        <dbReference type="Proteomes" id="UP000009047"/>
    </source>
</evidence>
<keyword evidence="3" id="KW-1185">Reference proteome</keyword>
<gene>
    <name evidence="2" type="ordered locus">Deba_2611</name>
</gene>
<dbReference type="InterPro" id="IPR009501">
    <property type="entry name" value="UCP020269"/>
</dbReference>
<dbReference type="PANTHER" id="PTHR36179">
    <property type="entry name" value="LUD_DOM DOMAIN-CONTAINING PROTEIN"/>
    <property type="match status" value="1"/>
</dbReference>
<dbReference type="EMBL" id="CP002085">
    <property type="protein sequence ID" value="ADK85965.1"/>
    <property type="molecule type" value="Genomic_DNA"/>
</dbReference>
<dbReference type="PIRSF" id="PIRSF020269">
    <property type="entry name" value="DUF1121"/>
    <property type="match status" value="1"/>
</dbReference>
<protein>
    <recommendedName>
        <fullName evidence="1">LUD domain-containing protein</fullName>
    </recommendedName>
</protein>
<dbReference type="HOGENOM" id="CLU_107893_1_0_7"/>
<reference evidence="2 3" key="1">
    <citation type="journal article" date="2010" name="Stand. Genomic Sci.">
        <title>Complete genome sequence of Desulfarculus baarsii type strain (2st14).</title>
        <authorList>
            <person name="Sun H."/>
            <person name="Spring S."/>
            <person name="Lapidus A."/>
            <person name="Davenport K."/>
            <person name="Del Rio T.G."/>
            <person name="Tice H."/>
            <person name="Nolan M."/>
            <person name="Copeland A."/>
            <person name="Cheng J.F."/>
            <person name="Lucas S."/>
            <person name="Tapia R."/>
            <person name="Goodwin L."/>
            <person name="Pitluck S."/>
            <person name="Ivanova N."/>
            <person name="Pagani I."/>
            <person name="Mavromatis K."/>
            <person name="Ovchinnikova G."/>
            <person name="Pati A."/>
            <person name="Chen A."/>
            <person name="Palaniappan K."/>
            <person name="Hauser L."/>
            <person name="Chang Y.J."/>
            <person name="Jeffries C.D."/>
            <person name="Detter J.C."/>
            <person name="Han C."/>
            <person name="Rohde M."/>
            <person name="Brambilla E."/>
            <person name="Goker M."/>
            <person name="Woyke T."/>
            <person name="Bristow J."/>
            <person name="Eisen J.A."/>
            <person name="Markowitz V."/>
            <person name="Hugenholtz P."/>
            <person name="Kyrpides N.C."/>
            <person name="Klenk H.P."/>
            <person name="Land M."/>
        </authorList>
    </citation>
    <scope>NUCLEOTIDE SEQUENCE [LARGE SCALE GENOMIC DNA]</scope>
    <source>
        <strain evidence="3">ATCC 33931 / DSM 2075 / LMG 7858 / VKM B-1802 / 2st14</strain>
    </source>
</reference>
<dbReference type="InterPro" id="IPR003741">
    <property type="entry name" value="LUD_dom"/>
</dbReference>
<evidence type="ECO:0000259" key="1">
    <source>
        <dbReference type="Pfam" id="PF02589"/>
    </source>
</evidence>
<dbReference type="KEGG" id="dbr:Deba_2611"/>
<dbReference type="eggNOG" id="COG1139">
    <property type="taxonomic scope" value="Bacteria"/>
</dbReference>
<feature type="domain" description="LUD" evidence="1">
    <location>
        <begin position="14"/>
        <end position="207"/>
    </location>
</feature>
<evidence type="ECO:0000313" key="2">
    <source>
        <dbReference type="EMBL" id="ADK85965.1"/>
    </source>
</evidence>
<dbReference type="Gene3D" id="3.40.50.10420">
    <property type="entry name" value="NagB/RpiA/CoA transferase-like"/>
    <property type="match status" value="1"/>
</dbReference>
<organism evidence="2 3">
    <name type="scientific">Desulfarculus baarsii (strain ATCC 33931 / DSM 2075 / LMG 7858 / VKM B-1802 / 2st14)</name>
    <dbReference type="NCBI Taxonomy" id="644282"/>
    <lineage>
        <taxon>Bacteria</taxon>
        <taxon>Pseudomonadati</taxon>
        <taxon>Thermodesulfobacteriota</taxon>
        <taxon>Desulfarculia</taxon>
        <taxon>Desulfarculales</taxon>
        <taxon>Desulfarculaceae</taxon>
        <taxon>Desulfarculus</taxon>
    </lineage>
</organism>